<evidence type="ECO:0000313" key="2">
    <source>
        <dbReference type="EMBL" id="MBO1322584.1"/>
    </source>
</evidence>
<sequence length="421" mass="44950">MSIDGVGGQNPISWGNLQTEFDSQLEAINNNPETATLTVSDKQNLALDRAVQKLALEAPNNPNPSDKQLNEVAGKMGQMDTSTAGDISTLLYLFHEMTTLNRQTAREERASQRDMQIGQLDKAADEIRKAAKSAFISGMVMGAVSAAGGMMSVAGGLKSASAMKGSVGATKTTSAQQSLKTSQTNAAAAADDVKVQQQNVVSANKNLTAAKADVKTAQTNLDTKNAQLNQLKADGAPKSKIDAKQIEVDNAAKDLKVAQQKEVNATNHLKQANSDLADAQETSRIANRDFDKEFNKKGLSKEEKTEVLLDKDQKTIDQGAKHATTKAEADLQKSQRMNAYAAGASGITTGGGQMASAHFNAEQKGHEATQKDHEINATHAETLAKDADDTMAGLRDLERDIREKLNAILTARTETNKKIMA</sequence>
<dbReference type="AlphaFoldDB" id="A0A8J7QE84"/>
<proteinExistence type="predicted"/>
<accession>A0A8J7QE84</accession>
<keyword evidence="1" id="KW-0175">Coiled coil</keyword>
<dbReference type="Proteomes" id="UP000664417">
    <property type="component" value="Unassembled WGS sequence"/>
</dbReference>
<comment type="caution">
    <text evidence="2">The sequence shown here is derived from an EMBL/GenBank/DDBJ whole genome shotgun (WGS) entry which is preliminary data.</text>
</comment>
<reference evidence="2" key="1">
    <citation type="submission" date="2021-03" db="EMBL/GenBank/DDBJ databases">
        <authorList>
            <person name="Wang G."/>
        </authorList>
    </citation>
    <scope>NUCLEOTIDE SEQUENCE</scope>
    <source>
        <strain evidence="2">KCTC 12899</strain>
    </source>
</reference>
<dbReference type="EMBL" id="JAFREP010000039">
    <property type="protein sequence ID" value="MBO1322584.1"/>
    <property type="molecule type" value="Genomic_DNA"/>
</dbReference>
<evidence type="ECO:0000256" key="1">
    <source>
        <dbReference type="SAM" id="Coils"/>
    </source>
</evidence>
<protein>
    <submittedName>
        <fullName evidence="2">Uncharacterized protein</fullName>
    </submittedName>
</protein>
<name>A0A8J7QE84_9BACT</name>
<feature type="coiled-coil region" evidence="1">
    <location>
        <begin position="207"/>
        <end position="289"/>
    </location>
</feature>
<gene>
    <name evidence="2" type="ORF">J3U88_29190</name>
</gene>
<organism evidence="2 3">
    <name type="scientific">Acanthopleuribacter pedis</name>
    <dbReference type="NCBI Taxonomy" id="442870"/>
    <lineage>
        <taxon>Bacteria</taxon>
        <taxon>Pseudomonadati</taxon>
        <taxon>Acidobacteriota</taxon>
        <taxon>Holophagae</taxon>
        <taxon>Acanthopleuribacterales</taxon>
        <taxon>Acanthopleuribacteraceae</taxon>
        <taxon>Acanthopleuribacter</taxon>
    </lineage>
</organism>
<keyword evidence="3" id="KW-1185">Reference proteome</keyword>
<dbReference type="RefSeq" id="WP_207862557.1">
    <property type="nucleotide sequence ID" value="NZ_JAFREP010000039.1"/>
</dbReference>
<evidence type="ECO:0000313" key="3">
    <source>
        <dbReference type="Proteomes" id="UP000664417"/>
    </source>
</evidence>